<accession>A0A939QKT0</accession>
<feature type="compositionally biased region" description="Low complexity" evidence="1">
    <location>
        <begin position="47"/>
        <end position="73"/>
    </location>
</feature>
<comment type="caution">
    <text evidence="3">The sequence shown here is derived from an EMBL/GenBank/DDBJ whole genome shotgun (WGS) entry which is preliminary data.</text>
</comment>
<keyword evidence="2" id="KW-0472">Membrane</keyword>
<dbReference type="Proteomes" id="UP000680132">
    <property type="component" value="Unassembled WGS sequence"/>
</dbReference>
<feature type="transmembrane region" description="Helical" evidence="2">
    <location>
        <begin position="20"/>
        <end position="38"/>
    </location>
</feature>
<protein>
    <submittedName>
        <fullName evidence="3">Uncharacterized protein</fullName>
    </submittedName>
</protein>
<dbReference type="AlphaFoldDB" id="A0A939QKT0"/>
<dbReference type="EMBL" id="JAGFOA010000001">
    <property type="protein sequence ID" value="MBO3662605.1"/>
    <property type="molecule type" value="Genomic_DNA"/>
</dbReference>
<proteinExistence type="predicted"/>
<keyword evidence="2" id="KW-1133">Transmembrane helix</keyword>
<sequence>MRTRGQEATPRPRRATALRVAAAVAAGGALGVGIYFGLDAFDVLPSGDAPGAATQGGPPAPDARAGSSTSSPSKADDSADPADPSDPADPADPDRPTVNQPGIEAAPQPSSSPAPPGAVGPLPVLPALVVPPGPASPETAQGALVASFPREVIALSDTATVLTSSASGDGRRLLVTVEASDTAPPADVLDRTTLRLVALGFTWSTTPAADGGDARTFLRDGHTVSVAVRPQADGALLRIVGILDETS</sequence>
<name>A0A939QKT0_9MICO</name>
<keyword evidence="4" id="KW-1185">Reference proteome</keyword>
<keyword evidence="2" id="KW-0812">Transmembrane</keyword>
<feature type="region of interest" description="Disordered" evidence="1">
    <location>
        <begin position="43"/>
        <end position="119"/>
    </location>
</feature>
<organism evidence="3 4">
    <name type="scientific">Microbacterium stercoris</name>
    <dbReference type="NCBI Taxonomy" id="2820289"/>
    <lineage>
        <taxon>Bacteria</taxon>
        <taxon>Bacillati</taxon>
        <taxon>Actinomycetota</taxon>
        <taxon>Actinomycetes</taxon>
        <taxon>Micrococcales</taxon>
        <taxon>Microbacteriaceae</taxon>
        <taxon>Microbacterium</taxon>
    </lineage>
</organism>
<dbReference type="RefSeq" id="WP_208500261.1">
    <property type="nucleotide sequence ID" value="NZ_JAGFOA010000001.1"/>
</dbReference>
<reference evidence="3" key="1">
    <citation type="submission" date="2021-03" db="EMBL/GenBank/DDBJ databases">
        <title>Microbacterium sp. nov., a novel actinobacterium isolated from cow dung.</title>
        <authorList>
            <person name="Zhang L."/>
        </authorList>
    </citation>
    <scope>NUCLEOTIDE SEQUENCE</scope>
    <source>
        <strain evidence="3">NEAU-LLB</strain>
    </source>
</reference>
<evidence type="ECO:0000256" key="2">
    <source>
        <dbReference type="SAM" id="Phobius"/>
    </source>
</evidence>
<evidence type="ECO:0000313" key="3">
    <source>
        <dbReference type="EMBL" id="MBO3662605.1"/>
    </source>
</evidence>
<gene>
    <name evidence="3" type="ORF">J5V96_03665</name>
</gene>
<evidence type="ECO:0000256" key="1">
    <source>
        <dbReference type="SAM" id="MobiDB-lite"/>
    </source>
</evidence>
<evidence type="ECO:0000313" key="4">
    <source>
        <dbReference type="Proteomes" id="UP000680132"/>
    </source>
</evidence>